<name>A0A2H1EF46_9ARCH</name>
<keyword evidence="4" id="KW-0479">Metal-binding</keyword>
<dbReference type="InterPro" id="IPR008972">
    <property type="entry name" value="Cupredoxin"/>
</dbReference>
<evidence type="ECO:0000256" key="7">
    <source>
        <dbReference type="ARBA" id="ARBA00023136"/>
    </source>
</evidence>
<dbReference type="Pfam" id="PF00116">
    <property type="entry name" value="COX2"/>
    <property type="match status" value="1"/>
</dbReference>
<evidence type="ECO:0000256" key="2">
    <source>
        <dbReference type="ARBA" id="ARBA00007866"/>
    </source>
</evidence>
<keyword evidence="11" id="KW-1185">Reference proteome</keyword>
<dbReference type="PANTHER" id="PTHR22888:SF9">
    <property type="entry name" value="CYTOCHROME C OXIDASE SUBUNIT 2"/>
    <property type="match status" value="1"/>
</dbReference>
<evidence type="ECO:0000313" key="10">
    <source>
        <dbReference type="EMBL" id="SHO42782.1"/>
    </source>
</evidence>
<dbReference type="GO" id="GO:0004129">
    <property type="term" value="F:cytochrome-c oxidase activity"/>
    <property type="evidence" value="ECO:0007669"/>
    <property type="project" value="InterPro"/>
</dbReference>
<keyword evidence="8" id="KW-1133">Transmembrane helix</keyword>
<dbReference type="GO" id="GO:0042773">
    <property type="term" value="P:ATP synthesis coupled electron transport"/>
    <property type="evidence" value="ECO:0007669"/>
    <property type="project" value="TreeGrafter"/>
</dbReference>
<evidence type="ECO:0000256" key="1">
    <source>
        <dbReference type="ARBA" id="ARBA00004370"/>
    </source>
</evidence>
<dbReference type="InterPro" id="IPR045187">
    <property type="entry name" value="CcO_II"/>
</dbReference>
<keyword evidence="5" id="KW-0249">Electron transport</keyword>
<dbReference type="GO" id="GO:0005507">
    <property type="term" value="F:copper ion binding"/>
    <property type="evidence" value="ECO:0007669"/>
    <property type="project" value="InterPro"/>
</dbReference>
<evidence type="ECO:0000313" key="11">
    <source>
        <dbReference type="Proteomes" id="UP000232412"/>
    </source>
</evidence>
<evidence type="ECO:0000256" key="3">
    <source>
        <dbReference type="ARBA" id="ARBA00022448"/>
    </source>
</evidence>
<proteinExistence type="inferred from homology"/>
<evidence type="ECO:0000256" key="5">
    <source>
        <dbReference type="ARBA" id="ARBA00022982"/>
    </source>
</evidence>
<dbReference type="Gene3D" id="2.60.40.420">
    <property type="entry name" value="Cupredoxins - blue copper proteins"/>
    <property type="match status" value="1"/>
</dbReference>
<comment type="similarity">
    <text evidence="2">Belongs to the cytochrome c oxidase subunit 2 family.</text>
</comment>
<protein>
    <submittedName>
        <fullName evidence="10">Cytochrome c oxidase subunit II</fullName>
    </submittedName>
</protein>
<dbReference type="InterPro" id="IPR001505">
    <property type="entry name" value="Copper_CuA"/>
</dbReference>
<evidence type="ECO:0000256" key="8">
    <source>
        <dbReference type="SAM" id="Phobius"/>
    </source>
</evidence>
<dbReference type="AlphaFoldDB" id="A0A2H1EF46"/>
<keyword evidence="7 8" id="KW-0472">Membrane</keyword>
<accession>A0A2H1EF46</accession>
<gene>
    <name evidence="10" type="ORF">NSIN_10172</name>
</gene>
<feature type="transmembrane region" description="Helical" evidence="8">
    <location>
        <begin position="6"/>
        <end position="23"/>
    </location>
</feature>
<dbReference type="PANTHER" id="PTHR22888">
    <property type="entry name" value="CYTOCHROME C OXIDASE, SUBUNIT II"/>
    <property type="match status" value="1"/>
</dbReference>
<sequence>MGHDTAEWVFVGVVIAILLYVGVDSWVVQKEVEEVPADAETIKVTGQQWFWSFEHEDGTKEISTLHLKKGHAYKFEIYSKDVMHSFNIPDWVVFEDAVPGHVNHAWFAPDQTGEFPIQCREYCGLLHYNMRGSLVVEDDKS</sequence>
<dbReference type="PROSITE" id="PS50857">
    <property type="entry name" value="COX2_CUA"/>
    <property type="match status" value="1"/>
</dbReference>
<dbReference type="EMBL" id="FRFC01000001">
    <property type="protein sequence ID" value="SHO42782.1"/>
    <property type="molecule type" value="Genomic_DNA"/>
</dbReference>
<dbReference type="GO" id="GO:0016020">
    <property type="term" value="C:membrane"/>
    <property type="evidence" value="ECO:0007669"/>
    <property type="project" value="UniProtKB-SubCell"/>
</dbReference>
<dbReference type="PROSITE" id="PS00078">
    <property type="entry name" value="COX2"/>
    <property type="match status" value="1"/>
</dbReference>
<reference evidence="11" key="1">
    <citation type="submission" date="2016-12" db="EMBL/GenBank/DDBJ databases">
        <authorList>
            <person name="Herbold C."/>
        </authorList>
    </citation>
    <scope>NUCLEOTIDE SEQUENCE [LARGE SCALE GENOMIC DNA]</scope>
</reference>
<dbReference type="OrthoDB" id="3372at2157"/>
<dbReference type="RefSeq" id="WP_101008921.1">
    <property type="nucleotide sequence ID" value="NZ_FRFC01000001.1"/>
</dbReference>
<dbReference type="SUPFAM" id="SSF49503">
    <property type="entry name" value="Cupredoxins"/>
    <property type="match status" value="1"/>
</dbReference>
<comment type="subcellular location">
    <subcellularLocation>
        <location evidence="1">Membrane</location>
    </subcellularLocation>
</comment>
<feature type="domain" description="Cytochrome oxidase subunit II copper A binding" evidence="9">
    <location>
        <begin position="37"/>
        <end position="141"/>
    </location>
</feature>
<dbReference type="InterPro" id="IPR002429">
    <property type="entry name" value="CcO_II-like_C"/>
</dbReference>
<dbReference type="Proteomes" id="UP000232412">
    <property type="component" value="Unassembled WGS sequence"/>
</dbReference>
<evidence type="ECO:0000259" key="9">
    <source>
        <dbReference type="PROSITE" id="PS50857"/>
    </source>
</evidence>
<evidence type="ECO:0000256" key="4">
    <source>
        <dbReference type="ARBA" id="ARBA00022723"/>
    </source>
</evidence>
<evidence type="ECO:0000256" key="6">
    <source>
        <dbReference type="ARBA" id="ARBA00023008"/>
    </source>
</evidence>
<keyword evidence="3" id="KW-0813">Transport</keyword>
<keyword evidence="6" id="KW-0186">Copper</keyword>
<keyword evidence="8" id="KW-0812">Transmembrane</keyword>
<organism evidence="10 11">
    <name type="scientific">Nitrosotalea sinensis</name>
    <dbReference type="NCBI Taxonomy" id="1499975"/>
    <lineage>
        <taxon>Archaea</taxon>
        <taxon>Nitrososphaerota</taxon>
        <taxon>Nitrososphaeria</taxon>
        <taxon>Nitrosotaleales</taxon>
        <taxon>Nitrosotaleaceae</taxon>
        <taxon>Nitrosotalea</taxon>
    </lineage>
</organism>